<dbReference type="Proteomes" id="UP000063063">
    <property type="component" value="Chromosome 32"/>
</dbReference>
<dbReference type="KEGG" id="lpan:LPMP_320230"/>
<dbReference type="AlphaFoldDB" id="A0A088RY87"/>
<name>A0A088RY87_LEIPA</name>
<feature type="region of interest" description="Disordered" evidence="2">
    <location>
        <begin position="279"/>
        <end position="298"/>
    </location>
</feature>
<dbReference type="VEuPathDB" id="TriTrypDB:LPMP_320230"/>
<dbReference type="OrthoDB" id="263553at2759"/>
<proteinExistence type="predicted"/>
<dbReference type="VEuPathDB" id="TriTrypDB:LPAL13_320007100"/>
<keyword evidence="4" id="KW-1185">Reference proteome</keyword>
<protein>
    <submittedName>
        <fullName evidence="3">Uncharacterized protein</fullName>
    </submittedName>
</protein>
<evidence type="ECO:0000313" key="4">
    <source>
        <dbReference type="Proteomes" id="UP000063063"/>
    </source>
</evidence>
<keyword evidence="1" id="KW-0175">Coiled coil</keyword>
<dbReference type="eggNOG" id="ENOG502S6S4">
    <property type="taxonomic scope" value="Eukaryota"/>
</dbReference>
<organism evidence="3 4">
    <name type="scientific">Leishmania panamensis</name>
    <dbReference type="NCBI Taxonomy" id="5679"/>
    <lineage>
        <taxon>Eukaryota</taxon>
        <taxon>Discoba</taxon>
        <taxon>Euglenozoa</taxon>
        <taxon>Kinetoplastea</taxon>
        <taxon>Metakinetoplastina</taxon>
        <taxon>Trypanosomatida</taxon>
        <taxon>Trypanosomatidae</taxon>
        <taxon>Leishmaniinae</taxon>
        <taxon>Leishmania</taxon>
        <taxon>Leishmania guyanensis species complex</taxon>
    </lineage>
</organism>
<accession>A0A088RY87</accession>
<reference evidence="3 4" key="1">
    <citation type="journal article" date="2015" name="Sci. Rep.">
        <title>The genome of Leishmania panamensis: insights into genomics of the L. (Viannia) subgenus.</title>
        <authorList>
            <person name="Llanes A."/>
            <person name="Restrepo C.M."/>
            <person name="Vecchio G.D."/>
            <person name="Anguizola F.J."/>
            <person name="Lleonart R."/>
        </authorList>
    </citation>
    <scope>NUCLEOTIDE SEQUENCE [LARGE SCALE GENOMIC DNA]</scope>
    <source>
        <strain evidence="3 4">MHOM/PA/94/PSC-1</strain>
    </source>
</reference>
<gene>
    <name evidence="3" type="ORF">LPMP_320230</name>
</gene>
<sequence>MRGKCFTTPTGHPGVHQGGYTQLHALTSSTPHGQWVSARRCNTSTLQKERYRSQERSRPRPIAAHALSITALERQAQAVQGNSVRDASVHHMLNELVDLSHSIAALLDEGQISSHPDVPSAGDRQQEANLKTLEIERIVRRVEAHFIDRIQLLETVNASLMKEVQELREVLATQRTNDAAGQASVLRDVCGRLREESQTLDLLDKVSSDETGNGTAVSEAEHLRRVLVAEKRQRLRVEEQTQSLAEQHARVVGTLERRLKRQEEQLYDLIAAIERSYGGGSSVTAAPLTGSTERGSSHRFATPRRLLRQQLAQHQQTQRALQQYKESLCFELPSLVESGEMAATMKELGLDDVQHTLESIRLSKPLAAQKHNHDQEAAQETLVARPPLRAVREQQAVARSPVDGLQASAPPPVAHRAVLTSASDVDEITTFLENITKELESLDAQ</sequence>
<dbReference type="RefSeq" id="XP_010701711.1">
    <property type="nucleotide sequence ID" value="XM_010703409.1"/>
</dbReference>
<feature type="coiled-coil region" evidence="1">
    <location>
        <begin position="150"/>
        <end position="177"/>
    </location>
</feature>
<evidence type="ECO:0000256" key="1">
    <source>
        <dbReference type="SAM" id="Coils"/>
    </source>
</evidence>
<evidence type="ECO:0000256" key="2">
    <source>
        <dbReference type="SAM" id="MobiDB-lite"/>
    </source>
</evidence>
<evidence type="ECO:0000313" key="3">
    <source>
        <dbReference type="EMBL" id="AIO00911.1"/>
    </source>
</evidence>
<dbReference type="EMBL" id="CP009401">
    <property type="protein sequence ID" value="AIO00911.1"/>
    <property type="molecule type" value="Genomic_DNA"/>
</dbReference>
<dbReference type="GeneID" id="22577764"/>